<dbReference type="InParanoid" id="A0A6I9UR73"/>
<gene>
    <name evidence="3" type="primary">LOC105223764</name>
</gene>
<proteinExistence type="predicted"/>
<dbReference type="InterPro" id="IPR043504">
    <property type="entry name" value="Peptidase_S1_PA_chymotrypsin"/>
</dbReference>
<dbReference type="GeneID" id="105223764"/>
<accession>A0A6I9UR73</accession>
<reference evidence="3" key="2">
    <citation type="submission" date="2025-08" db="UniProtKB">
        <authorList>
            <consortium name="RefSeq"/>
        </authorList>
    </citation>
    <scope>IDENTIFICATION</scope>
    <source>
        <tissue evidence="3">Adult</tissue>
    </source>
</reference>
<dbReference type="PANTHER" id="PTHR24258">
    <property type="entry name" value="SERINE PROTEASE-RELATED"/>
    <property type="match status" value="1"/>
</dbReference>
<reference evidence="2" key="1">
    <citation type="submission" date="2025-05" db="UniProtKB">
        <authorList>
            <consortium name="RefSeq"/>
        </authorList>
    </citation>
    <scope>NUCLEOTIDE SEQUENCE [LARGE SCALE GENOMIC DNA]</scope>
</reference>
<dbReference type="KEGG" id="bdr:105223764"/>
<dbReference type="AlphaFoldDB" id="A0A6I9UR73"/>
<dbReference type="PRINTS" id="PR00722">
    <property type="entry name" value="CHYMOTRYPSIN"/>
</dbReference>
<feature type="domain" description="Peptidase S1" evidence="1">
    <location>
        <begin position="140"/>
        <end position="388"/>
    </location>
</feature>
<dbReference type="CDD" id="cd00190">
    <property type="entry name" value="Tryp_SPc"/>
    <property type="match status" value="1"/>
</dbReference>
<dbReference type="Proteomes" id="UP001652620">
    <property type="component" value="Chromosome 1"/>
</dbReference>
<name>A0A6I9UR73_BACDO</name>
<dbReference type="SUPFAM" id="SSF50494">
    <property type="entry name" value="Trypsin-like serine proteases"/>
    <property type="match status" value="1"/>
</dbReference>
<organism evidence="2 3">
    <name type="scientific">Bactrocera dorsalis</name>
    <name type="common">Oriental fruit fly</name>
    <name type="synonym">Dacus dorsalis</name>
    <dbReference type="NCBI Taxonomy" id="27457"/>
    <lineage>
        <taxon>Eukaryota</taxon>
        <taxon>Metazoa</taxon>
        <taxon>Ecdysozoa</taxon>
        <taxon>Arthropoda</taxon>
        <taxon>Hexapoda</taxon>
        <taxon>Insecta</taxon>
        <taxon>Pterygota</taxon>
        <taxon>Neoptera</taxon>
        <taxon>Endopterygota</taxon>
        <taxon>Diptera</taxon>
        <taxon>Brachycera</taxon>
        <taxon>Muscomorpha</taxon>
        <taxon>Tephritoidea</taxon>
        <taxon>Tephritidae</taxon>
        <taxon>Bactrocera</taxon>
        <taxon>Bactrocera</taxon>
    </lineage>
</organism>
<evidence type="ECO:0000313" key="2">
    <source>
        <dbReference type="Proteomes" id="UP001652620"/>
    </source>
</evidence>
<evidence type="ECO:0000259" key="1">
    <source>
        <dbReference type="PROSITE" id="PS50240"/>
    </source>
</evidence>
<keyword evidence="2" id="KW-1185">Reference proteome</keyword>
<dbReference type="Gene3D" id="2.40.10.10">
    <property type="entry name" value="Trypsin-like serine proteases"/>
    <property type="match status" value="2"/>
</dbReference>
<evidence type="ECO:0000313" key="3">
    <source>
        <dbReference type="RefSeq" id="XP_011199894.3"/>
    </source>
</evidence>
<dbReference type="Pfam" id="PF00089">
    <property type="entry name" value="Trypsin"/>
    <property type="match status" value="1"/>
</dbReference>
<dbReference type="InterPro" id="IPR009003">
    <property type="entry name" value="Peptidase_S1_PA"/>
</dbReference>
<protein>
    <submittedName>
        <fullName evidence="3">Phenoloxidase-activating factor 2 isoform X1</fullName>
    </submittedName>
</protein>
<dbReference type="OrthoDB" id="6261922at2759"/>
<dbReference type="InterPro" id="IPR001314">
    <property type="entry name" value="Peptidase_S1A"/>
</dbReference>
<dbReference type="PROSITE" id="PS00134">
    <property type="entry name" value="TRYPSIN_HIS"/>
    <property type="match status" value="1"/>
</dbReference>
<dbReference type="GO" id="GO:0004252">
    <property type="term" value="F:serine-type endopeptidase activity"/>
    <property type="evidence" value="ECO:0007669"/>
    <property type="project" value="InterPro"/>
</dbReference>
<dbReference type="InterPro" id="IPR001254">
    <property type="entry name" value="Trypsin_dom"/>
</dbReference>
<dbReference type="PROSITE" id="PS50240">
    <property type="entry name" value="TRYPSIN_DOM"/>
    <property type="match status" value="1"/>
</dbReference>
<dbReference type="InterPro" id="IPR018114">
    <property type="entry name" value="TRYPSIN_HIS"/>
</dbReference>
<dbReference type="PANTHER" id="PTHR24258:SF129">
    <property type="entry name" value="LP15124P-RELATED"/>
    <property type="match status" value="1"/>
</dbReference>
<dbReference type="SMART" id="SM00020">
    <property type="entry name" value="Tryp_SPc"/>
    <property type="match status" value="1"/>
</dbReference>
<dbReference type="GO" id="GO:0005576">
    <property type="term" value="C:extracellular region"/>
    <property type="evidence" value="ECO:0007669"/>
    <property type="project" value="UniProtKB-SubCell"/>
</dbReference>
<dbReference type="GO" id="GO:0006508">
    <property type="term" value="P:proteolysis"/>
    <property type="evidence" value="ECO:0007669"/>
    <property type="project" value="InterPro"/>
</dbReference>
<dbReference type="Pfam" id="PF18322">
    <property type="entry name" value="CLIP_1"/>
    <property type="match status" value="1"/>
</dbReference>
<dbReference type="RefSeq" id="XP_011199894.3">
    <property type="nucleotide sequence ID" value="XM_011201592.4"/>
</dbReference>
<dbReference type="InterPro" id="IPR041515">
    <property type="entry name" value="PPAF-2-like_Clip"/>
</dbReference>
<sequence>MCFHYLPKIMSAQLMITVVCLLGFFFNPVRTQSIPNVDALLGRIFDDNSTELMPEPRVGTPAKICGFGKECVARSLCNENGTVNIYGINMLNLRIDGSSPCAYLESCCDVNNKLQDPKPLDVPLRNACGYRNFNGVAFKIAGAKNNEAEFAEFPWMVALYANAGNQKVFKCGGSIIAPNVVLTAAHCLSDKQIAPLMVRAGEWDLETSLEPLIHQDARVSEIIVHESFSRTTIFNDIALLILEKPFTLAPNVQPICLPEAGTIFDNKRCFATGWGQDKFGKHGVYQHILKKIELPVVPHAKCQTQLRLTRLSRYFQLDNSFMCAGGELGKDTCTGDGGSPLSCPDPNNPERYLQAGVVSWGIECGLKNIPGVYANVAHLREWIIEKLVAKGIDTKFFTP</sequence>